<sequence length="357" mass="39403">MEWVRGREIGSGAFSTVYLATRSSKYDHVHPRFLPPTLAVKSCDDARSDDASMKLLKDEHDVLARLGRHPNIVSCYGRSVGNLLIEYTPLGSLDRAGPMIPEGLLRRYARHLLRALVYVHSRGFVHCDVKPQNILLFPGRGGGAVAKLADFGLASRVGSRKGGFRGTPFYVSPEAVNDGKCGPSWDVWAVGCVVAEMASGRRALSMRDGENSWRFMVRIGAGEVVPEAPEQLSEEGKDFLTRCWERDPMVRSTAEMLLRHPFVADCDDDDCQAIDDDHRPGASPRCHFEFAGLDSFICWGSESGASSLESGSSSESETTSISSDSALSFGYRERIQRFAGDRMPDWGEESCSWIEVR</sequence>
<gene>
    <name evidence="1" type="ORF">MLD38_004593</name>
</gene>
<proteinExistence type="predicted"/>
<organism evidence="1 2">
    <name type="scientific">Melastoma candidum</name>
    <dbReference type="NCBI Taxonomy" id="119954"/>
    <lineage>
        <taxon>Eukaryota</taxon>
        <taxon>Viridiplantae</taxon>
        <taxon>Streptophyta</taxon>
        <taxon>Embryophyta</taxon>
        <taxon>Tracheophyta</taxon>
        <taxon>Spermatophyta</taxon>
        <taxon>Magnoliopsida</taxon>
        <taxon>eudicotyledons</taxon>
        <taxon>Gunneridae</taxon>
        <taxon>Pentapetalae</taxon>
        <taxon>rosids</taxon>
        <taxon>malvids</taxon>
        <taxon>Myrtales</taxon>
        <taxon>Melastomataceae</taxon>
        <taxon>Melastomatoideae</taxon>
        <taxon>Melastomateae</taxon>
        <taxon>Melastoma</taxon>
    </lineage>
</organism>
<evidence type="ECO:0000313" key="1">
    <source>
        <dbReference type="EMBL" id="KAI4386681.1"/>
    </source>
</evidence>
<evidence type="ECO:0000313" key="2">
    <source>
        <dbReference type="Proteomes" id="UP001057402"/>
    </source>
</evidence>
<name>A0ACB9S837_9MYRT</name>
<reference evidence="2" key="1">
    <citation type="journal article" date="2023" name="Front. Plant Sci.">
        <title>Chromosomal-level genome assembly of Melastoma candidum provides insights into trichome evolution.</title>
        <authorList>
            <person name="Zhong Y."/>
            <person name="Wu W."/>
            <person name="Sun C."/>
            <person name="Zou P."/>
            <person name="Liu Y."/>
            <person name="Dai S."/>
            <person name="Zhou R."/>
        </authorList>
    </citation>
    <scope>NUCLEOTIDE SEQUENCE [LARGE SCALE GENOMIC DNA]</scope>
</reference>
<dbReference type="EMBL" id="CM042881">
    <property type="protein sequence ID" value="KAI4386681.1"/>
    <property type="molecule type" value="Genomic_DNA"/>
</dbReference>
<accession>A0ACB9S837</accession>
<keyword evidence="2" id="KW-1185">Reference proteome</keyword>
<comment type="caution">
    <text evidence="1">The sequence shown here is derived from an EMBL/GenBank/DDBJ whole genome shotgun (WGS) entry which is preliminary data.</text>
</comment>
<protein>
    <submittedName>
        <fullName evidence="1">Uncharacterized protein</fullName>
    </submittedName>
</protein>
<dbReference type="Proteomes" id="UP001057402">
    <property type="component" value="Chromosome 2"/>
</dbReference>